<dbReference type="AlphaFoldDB" id="A0A0U3MTZ2"/>
<dbReference type="KEGG" id="rdp:RD2015_1991"/>
<feature type="region of interest" description="Disordered" evidence="1">
    <location>
        <begin position="128"/>
        <end position="165"/>
    </location>
</feature>
<evidence type="ECO:0000256" key="1">
    <source>
        <dbReference type="SAM" id="MobiDB-lite"/>
    </source>
</evidence>
<evidence type="ECO:0000313" key="3">
    <source>
        <dbReference type="Proteomes" id="UP000060699"/>
    </source>
</evidence>
<sequence>MNDSKPRDANLDPITKAPGAHPVGTGVGAAVGGMAAGAAVGTVAGPLGTAVGAAVGAVVGGLAGKGVAESIDPTAEEAYWKDNYAQRPYIEPGTTYDDYGPAYAYGVDAFSRYPDREFEDFESELHRDWGGQRHSSSLEWDRARPAARDAWQRVKENSGMPPSTR</sequence>
<accession>A0A0U3MTZ2</accession>
<feature type="compositionally biased region" description="Basic and acidic residues" evidence="1">
    <location>
        <begin position="139"/>
        <end position="156"/>
    </location>
</feature>
<name>A0A0U3MTZ2_9BURK</name>
<dbReference type="EMBL" id="CP013729">
    <property type="protein sequence ID" value="ALV06467.1"/>
    <property type="molecule type" value="Genomic_DNA"/>
</dbReference>
<feature type="compositionally biased region" description="Basic and acidic residues" evidence="1">
    <location>
        <begin position="1"/>
        <end position="10"/>
    </location>
</feature>
<proteinExistence type="predicted"/>
<feature type="region of interest" description="Disordered" evidence="1">
    <location>
        <begin position="1"/>
        <end position="22"/>
    </location>
</feature>
<reference evidence="2 3" key="1">
    <citation type="submission" date="2015-12" db="EMBL/GenBank/DDBJ databases">
        <title>Complete genome of Roseateles depolymerans KCTC 42856.</title>
        <authorList>
            <person name="Kim K.M."/>
        </authorList>
    </citation>
    <scope>NUCLEOTIDE SEQUENCE [LARGE SCALE GENOMIC DNA]</scope>
    <source>
        <strain evidence="2 3">KCTC 42856</strain>
    </source>
</reference>
<dbReference type="OrthoDB" id="282393at2"/>
<dbReference type="Proteomes" id="UP000060699">
    <property type="component" value="Chromosome"/>
</dbReference>
<keyword evidence="3" id="KW-1185">Reference proteome</keyword>
<dbReference type="STRING" id="76731.RD2015_1991"/>
<dbReference type="PATRIC" id="fig|76731.3.peg.2041"/>
<evidence type="ECO:0000313" key="2">
    <source>
        <dbReference type="EMBL" id="ALV06467.1"/>
    </source>
</evidence>
<gene>
    <name evidence="2" type="ORF">RD2015_1991</name>
</gene>
<dbReference type="RefSeq" id="WP_058934747.1">
    <property type="nucleotide sequence ID" value="NZ_CP013729.1"/>
</dbReference>
<protein>
    <submittedName>
        <fullName evidence="2">Uncharacterized protein</fullName>
    </submittedName>
</protein>
<organism evidence="2 3">
    <name type="scientific">Roseateles depolymerans</name>
    <dbReference type="NCBI Taxonomy" id="76731"/>
    <lineage>
        <taxon>Bacteria</taxon>
        <taxon>Pseudomonadati</taxon>
        <taxon>Pseudomonadota</taxon>
        <taxon>Betaproteobacteria</taxon>
        <taxon>Burkholderiales</taxon>
        <taxon>Sphaerotilaceae</taxon>
        <taxon>Roseateles</taxon>
    </lineage>
</organism>